<dbReference type="CDD" id="cd08892">
    <property type="entry name" value="SRPBCC_Aha1"/>
    <property type="match status" value="1"/>
</dbReference>
<sequence length="353" mass="40177">MAKWGEGDPRWIVEERADAKNVNNWHWTEKNATQWSIDTIKKLLGSLTIDSDEFLCNKLEVTKCEGEAHVNNRKGKLISFYEWQIEAEWSGTRKTGDNKTKFKGKVEIPNLSEEYSVEELDVSVTCTSSSGDGDAIRNFMQTVGAKAIKEKLGQYLKLLHEGSHNSFFWFLLFLEYSRDLILPTKGQNTTNQIPKESSKALPNDVRKKDTDHSKQPKDLSIREIHLNDEFFCTPDDLYKVLTTKELVQAFTRGEATVNAVQGGEYCIFGGNISGTFTSLTPGKLIEMQWRKREWPESHHSILCIELNSFEGGTQLNLSQKGIPAYDVENTKNGWQSNFFASVKQTYGYGGRMF</sequence>
<proteinExistence type="inferred from homology"/>
<reference evidence="4 5" key="1">
    <citation type="submission" date="2013-11" db="EMBL/GenBank/DDBJ databases">
        <title>Opisthorchis viverrini - life in the bile duct.</title>
        <authorList>
            <person name="Young N.D."/>
            <person name="Nagarajan N."/>
            <person name="Lin S.J."/>
            <person name="Korhonen P.K."/>
            <person name="Jex A.R."/>
            <person name="Hall R.S."/>
            <person name="Safavi-Hemami H."/>
            <person name="Kaewkong W."/>
            <person name="Bertrand D."/>
            <person name="Gao S."/>
            <person name="Seet Q."/>
            <person name="Wongkham S."/>
            <person name="Teh B.T."/>
            <person name="Wongkham C."/>
            <person name="Intapan P.M."/>
            <person name="Maleewong W."/>
            <person name="Yang X."/>
            <person name="Hu M."/>
            <person name="Wang Z."/>
            <person name="Hofmann A."/>
            <person name="Sternberg P.W."/>
            <person name="Tan P."/>
            <person name="Wang J."/>
            <person name="Gasser R.B."/>
        </authorList>
    </citation>
    <scope>NUCLEOTIDE SEQUENCE [LARGE SCALE GENOMIC DNA]</scope>
</reference>
<evidence type="ECO:0000256" key="2">
    <source>
        <dbReference type="SAM" id="MobiDB-lite"/>
    </source>
</evidence>
<evidence type="ECO:0000313" key="5">
    <source>
        <dbReference type="Proteomes" id="UP000054324"/>
    </source>
</evidence>
<dbReference type="InterPro" id="IPR015310">
    <property type="entry name" value="AHSA1-like_N"/>
</dbReference>
<dbReference type="GO" id="GO:0051087">
    <property type="term" value="F:protein-folding chaperone binding"/>
    <property type="evidence" value="ECO:0007669"/>
    <property type="project" value="InterPro"/>
</dbReference>
<evidence type="ECO:0000259" key="3">
    <source>
        <dbReference type="SMART" id="SM01000"/>
    </source>
</evidence>
<accession>A0A075AFF0</accession>
<feature type="compositionally biased region" description="Polar residues" evidence="2">
    <location>
        <begin position="185"/>
        <end position="195"/>
    </location>
</feature>
<feature type="compositionally biased region" description="Basic and acidic residues" evidence="2">
    <location>
        <begin position="204"/>
        <end position="217"/>
    </location>
</feature>
<dbReference type="KEGG" id="ovi:T265_05367"/>
<dbReference type="SMART" id="SM01000">
    <property type="entry name" value="Aha1_N"/>
    <property type="match status" value="1"/>
</dbReference>
<dbReference type="InterPro" id="IPR036338">
    <property type="entry name" value="Aha1"/>
</dbReference>
<evidence type="ECO:0000256" key="1">
    <source>
        <dbReference type="ARBA" id="ARBA00006817"/>
    </source>
</evidence>
<feature type="region of interest" description="Disordered" evidence="2">
    <location>
        <begin position="185"/>
        <end position="217"/>
    </location>
</feature>
<dbReference type="SUPFAM" id="SSF55961">
    <property type="entry name" value="Bet v1-like"/>
    <property type="match status" value="1"/>
</dbReference>
<dbReference type="Pfam" id="PF08327">
    <property type="entry name" value="AHSA1"/>
    <property type="match status" value="1"/>
</dbReference>
<dbReference type="InterPro" id="IPR013538">
    <property type="entry name" value="ASHA1/2-like_C"/>
</dbReference>
<dbReference type="GO" id="GO:0006457">
    <property type="term" value="P:protein folding"/>
    <property type="evidence" value="ECO:0007669"/>
    <property type="project" value="TreeGrafter"/>
</dbReference>
<dbReference type="PANTHER" id="PTHR13009">
    <property type="entry name" value="HEAT SHOCK PROTEIN 90 HSP90 CO-CHAPERONE AHA-1"/>
    <property type="match status" value="1"/>
</dbReference>
<organism evidence="4 5">
    <name type="scientific">Opisthorchis viverrini</name>
    <name type="common">Southeast Asian liver fluke</name>
    <dbReference type="NCBI Taxonomy" id="6198"/>
    <lineage>
        <taxon>Eukaryota</taxon>
        <taxon>Metazoa</taxon>
        <taxon>Spiralia</taxon>
        <taxon>Lophotrochozoa</taxon>
        <taxon>Platyhelminthes</taxon>
        <taxon>Trematoda</taxon>
        <taxon>Digenea</taxon>
        <taxon>Opisthorchiida</taxon>
        <taxon>Opisthorchiata</taxon>
        <taxon>Opisthorchiidae</taxon>
        <taxon>Opisthorchis</taxon>
    </lineage>
</organism>
<dbReference type="Pfam" id="PF09229">
    <property type="entry name" value="Aha1_N"/>
    <property type="match status" value="1"/>
</dbReference>
<dbReference type="GO" id="GO:0001671">
    <property type="term" value="F:ATPase activator activity"/>
    <property type="evidence" value="ECO:0007669"/>
    <property type="project" value="InterPro"/>
</dbReference>
<dbReference type="Gene3D" id="3.30.530.20">
    <property type="match status" value="1"/>
</dbReference>
<gene>
    <name evidence="4" type="ORF">T265_05367</name>
</gene>
<dbReference type="CTD" id="20319549"/>
<dbReference type="GO" id="GO:0005829">
    <property type="term" value="C:cytosol"/>
    <property type="evidence" value="ECO:0007669"/>
    <property type="project" value="TreeGrafter"/>
</dbReference>
<dbReference type="OrthoDB" id="567237at2759"/>
<dbReference type="Proteomes" id="UP000054324">
    <property type="component" value="Unassembled WGS sequence"/>
</dbReference>
<evidence type="ECO:0000313" key="4">
    <source>
        <dbReference type="EMBL" id="KER27649.1"/>
    </source>
</evidence>
<comment type="similarity">
    <text evidence="1">Belongs to the AHA1 family.</text>
</comment>
<name>A0A075AFF0_OPIVI</name>
<dbReference type="SUPFAM" id="SSF103111">
    <property type="entry name" value="Activator of Hsp90 ATPase, Aha1"/>
    <property type="match status" value="1"/>
</dbReference>
<dbReference type="PANTHER" id="PTHR13009:SF22">
    <property type="entry name" value="LD43819P"/>
    <property type="match status" value="1"/>
</dbReference>
<dbReference type="STRING" id="6198.A0A075AFF0"/>
<dbReference type="InterPro" id="IPR023393">
    <property type="entry name" value="START-like_dom_sf"/>
</dbReference>
<feature type="domain" description="Activator of Hsp90 ATPase AHSA1-like N-terminal" evidence="3">
    <location>
        <begin position="29"/>
        <end position="163"/>
    </location>
</feature>
<dbReference type="Gene3D" id="3.15.10.20">
    <property type="entry name" value="Activator of Hsp90 ATPase Aha1, N-terminal domain"/>
    <property type="match status" value="1"/>
</dbReference>
<keyword evidence="5" id="KW-1185">Reference proteome</keyword>
<protein>
    <recommendedName>
        <fullName evidence="3">Activator of Hsp90 ATPase AHSA1-like N-terminal domain-containing protein</fullName>
    </recommendedName>
</protein>
<dbReference type="GeneID" id="20319549"/>
<dbReference type="EMBL" id="KL596718">
    <property type="protein sequence ID" value="KER27649.1"/>
    <property type="molecule type" value="Genomic_DNA"/>
</dbReference>
<dbReference type="AlphaFoldDB" id="A0A075AFF0"/>
<dbReference type="RefSeq" id="XP_009168622.1">
    <property type="nucleotide sequence ID" value="XM_009170358.1"/>
</dbReference>